<feature type="region of interest" description="Disordered" evidence="1">
    <location>
        <begin position="64"/>
        <end position="103"/>
    </location>
</feature>
<evidence type="ECO:0000313" key="2">
    <source>
        <dbReference type="EMBL" id="MBB6081178.1"/>
    </source>
</evidence>
<keyword evidence="3" id="KW-1185">Reference proteome</keyword>
<name>A0A7W9TJS9_9ACTN</name>
<accession>A0A7W9TJS9</accession>
<evidence type="ECO:0000313" key="3">
    <source>
        <dbReference type="Proteomes" id="UP000591537"/>
    </source>
</evidence>
<dbReference type="AlphaFoldDB" id="A0A7W9TJS9"/>
<protein>
    <submittedName>
        <fullName evidence="2">Uncharacterized protein</fullName>
    </submittedName>
</protein>
<dbReference type="EMBL" id="JACHGV010000016">
    <property type="protein sequence ID" value="MBB6081178.1"/>
    <property type="molecule type" value="Genomic_DNA"/>
</dbReference>
<evidence type="ECO:0000256" key="1">
    <source>
        <dbReference type="SAM" id="MobiDB-lite"/>
    </source>
</evidence>
<gene>
    <name evidence="2" type="ORF">HNR57_007129</name>
</gene>
<dbReference type="Proteomes" id="UP000591537">
    <property type="component" value="Unassembled WGS sequence"/>
</dbReference>
<sequence>MAVLVLEGPAVEVDAAAAVLVVSTHSRLRERSSRPGESYLTSEILTLGRSGRAWSAATWREPIGSDEGALATDRPRGSDVAARRPRSRSRRQETAGGGVEAGKRCRKDPLAVVRSDVNARHDVSSVRECQSTPRAAQCPGQGSFTANYLTVRHVPNLGLSNTQSAPVVTPWSLSEVATEKGGSMFIHSRPLCWRP</sequence>
<proteinExistence type="predicted"/>
<comment type="caution">
    <text evidence="2">The sequence shown here is derived from an EMBL/GenBank/DDBJ whole genome shotgun (WGS) entry which is preliminary data.</text>
</comment>
<reference evidence="2 3" key="1">
    <citation type="submission" date="2020-08" db="EMBL/GenBank/DDBJ databases">
        <title>Genomic Encyclopedia of Type Strains, Phase IV (KMG-IV): sequencing the most valuable type-strain genomes for metagenomic binning, comparative biology and taxonomic classification.</title>
        <authorList>
            <person name="Goeker M."/>
        </authorList>
    </citation>
    <scope>NUCLEOTIDE SEQUENCE [LARGE SCALE GENOMIC DNA]</scope>
    <source>
        <strain evidence="2 3">DSM 43350</strain>
    </source>
</reference>
<organism evidence="2 3">
    <name type="scientific">Streptomyces paradoxus</name>
    <dbReference type="NCBI Taxonomy" id="66375"/>
    <lineage>
        <taxon>Bacteria</taxon>
        <taxon>Bacillati</taxon>
        <taxon>Actinomycetota</taxon>
        <taxon>Actinomycetes</taxon>
        <taxon>Kitasatosporales</taxon>
        <taxon>Streptomycetaceae</taxon>
        <taxon>Streptomyces</taxon>
    </lineage>
</organism>